<evidence type="ECO:0000256" key="2">
    <source>
        <dbReference type="SAM" id="MobiDB-lite"/>
    </source>
</evidence>
<dbReference type="GO" id="GO:0006637">
    <property type="term" value="P:acyl-CoA metabolic process"/>
    <property type="evidence" value="ECO:0007669"/>
    <property type="project" value="TreeGrafter"/>
</dbReference>
<evidence type="ECO:0000313" key="4">
    <source>
        <dbReference type="EMBL" id="CAG8552541.1"/>
    </source>
</evidence>
<dbReference type="InterPro" id="IPR033120">
    <property type="entry name" value="HOTDOG_ACOT"/>
</dbReference>
<dbReference type="OrthoDB" id="3184331at2759"/>
<dbReference type="SUPFAM" id="SSF54637">
    <property type="entry name" value="Thioesterase/thiol ester dehydrase-isomerase"/>
    <property type="match status" value="2"/>
</dbReference>
<dbReference type="CDD" id="cd03442">
    <property type="entry name" value="BFIT_BACH"/>
    <property type="match status" value="2"/>
</dbReference>
<organism evidence="4 5">
    <name type="scientific">Paraglomus brasilianum</name>
    <dbReference type="NCBI Taxonomy" id="144538"/>
    <lineage>
        <taxon>Eukaryota</taxon>
        <taxon>Fungi</taxon>
        <taxon>Fungi incertae sedis</taxon>
        <taxon>Mucoromycota</taxon>
        <taxon>Glomeromycotina</taxon>
        <taxon>Glomeromycetes</taxon>
        <taxon>Paraglomerales</taxon>
        <taxon>Paraglomeraceae</taxon>
        <taxon>Paraglomus</taxon>
    </lineage>
</organism>
<feature type="domain" description="HotDog ACOT-type" evidence="3">
    <location>
        <begin position="53"/>
        <end position="165"/>
    </location>
</feature>
<dbReference type="Pfam" id="PF03061">
    <property type="entry name" value="4HBT"/>
    <property type="match status" value="2"/>
</dbReference>
<feature type="compositionally biased region" description="Low complexity" evidence="2">
    <location>
        <begin position="31"/>
        <end position="42"/>
    </location>
</feature>
<dbReference type="AlphaFoldDB" id="A0A9N9B662"/>
<protein>
    <submittedName>
        <fullName evidence="4">8563_t:CDS:1</fullName>
    </submittedName>
</protein>
<feature type="domain" description="HotDog ACOT-type" evidence="3">
    <location>
        <begin position="299"/>
        <end position="411"/>
    </location>
</feature>
<gene>
    <name evidence="4" type="ORF">PBRASI_LOCUS5166</name>
</gene>
<dbReference type="PANTHER" id="PTHR11049">
    <property type="entry name" value="ACYL COENZYME A THIOESTER HYDROLASE"/>
    <property type="match status" value="1"/>
</dbReference>
<evidence type="ECO:0000313" key="5">
    <source>
        <dbReference type="Proteomes" id="UP000789739"/>
    </source>
</evidence>
<dbReference type="InterPro" id="IPR029069">
    <property type="entry name" value="HotDog_dom_sf"/>
</dbReference>
<evidence type="ECO:0000256" key="1">
    <source>
        <dbReference type="ARBA" id="ARBA00022801"/>
    </source>
</evidence>
<dbReference type="GO" id="GO:0052816">
    <property type="term" value="F:long-chain fatty acyl-CoA hydrolase activity"/>
    <property type="evidence" value="ECO:0007669"/>
    <property type="project" value="TreeGrafter"/>
</dbReference>
<accession>A0A9N9B662</accession>
<comment type="caution">
    <text evidence="4">The sequence shown here is derived from an EMBL/GenBank/DDBJ whole genome shotgun (WGS) entry which is preliminary data.</text>
</comment>
<dbReference type="InterPro" id="IPR040170">
    <property type="entry name" value="Cytosol_ACT"/>
</dbReference>
<dbReference type="PANTHER" id="PTHR11049:SF16">
    <property type="entry name" value="PROTEIN VDLD"/>
    <property type="match status" value="1"/>
</dbReference>
<dbReference type="Proteomes" id="UP000789739">
    <property type="component" value="Unassembled WGS sequence"/>
</dbReference>
<evidence type="ECO:0000259" key="3">
    <source>
        <dbReference type="PROSITE" id="PS51770"/>
    </source>
</evidence>
<dbReference type="EMBL" id="CAJVPI010000583">
    <property type="protein sequence ID" value="CAG8552541.1"/>
    <property type="molecule type" value="Genomic_DNA"/>
</dbReference>
<proteinExistence type="predicted"/>
<dbReference type="Gene3D" id="3.10.129.10">
    <property type="entry name" value="Hotdog Thioesterase"/>
    <property type="match status" value="2"/>
</dbReference>
<feature type="compositionally biased region" description="Basic and acidic residues" evidence="2">
    <location>
        <begin position="188"/>
        <end position="198"/>
    </location>
</feature>
<dbReference type="PROSITE" id="PS51770">
    <property type="entry name" value="HOTDOG_ACOT"/>
    <property type="match status" value="2"/>
</dbReference>
<dbReference type="InterPro" id="IPR006683">
    <property type="entry name" value="Thioestr_dom"/>
</dbReference>
<dbReference type="GO" id="GO:0005829">
    <property type="term" value="C:cytosol"/>
    <property type="evidence" value="ECO:0007669"/>
    <property type="project" value="TreeGrafter"/>
</dbReference>
<sequence length="466" mass="52607">MILDFLRSLQNLIVAIISWLRNPSIRLLPSPTDDAPSSSAGPERNVPDTRPVSVSRVTMTEIVTPTHADTRGFIYGGEVIGWIDLAAGIAAKKHAVYPCVTRSVDAVHFMHPIKVGDFLVIQASVNRAWNTSMEVGVRVETENPLTGKRKYCCHARATPSSLSVTLPRYRTEAVSVPKINTTTAIEVQRHAKAEERRQARISSSKITDARGRREQTKLAELRELMREWSKTTNVESMSSAEVPPLIPEEMIEDNSSETNASEDASEENEEKKDPARLFLRRKSTFSGSLPEQPKEKLMRESFAEVVETVLPQHANTLQITFGGQIMKWMEQCSLISATRHARRFLLLASIDSLQFLRPAYVGDCVTVRSIVSCTFHSSLEVYVTVEAENLFTGERYFTNDGFVTMVAVDFTNNPTPVPRAIPQQAEEFAIRENAEERRRRRLRQRRELVQKELSTSPDEFIKFTEQ</sequence>
<feature type="region of interest" description="Disordered" evidence="2">
    <location>
        <begin position="31"/>
        <end position="51"/>
    </location>
</feature>
<name>A0A9N9B662_9GLOM</name>
<reference evidence="4" key="1">
    <citation type="submission" date="2021-06" db="EMBL/GenBank/DDBJ databases">
        <authorList>
            <person name="Kallberg Y."/>
            <person name="Tangrot J."/>
            <person name="Rosling A."/>
        </authorList>
    </citation>
    <scope>NUCLEOTIDE SEQUENCE</scope>
    <source>
        <strain evidence="4">BR232B</strain>
    </source>
</reference>
<feature type="region of interest" description="Disordered" evidence="2">
    <location>
        <begin position="188"/>
        <end position="213"/>
    </location>
</feature>
<feature type="region of interest" description="Disordered" evidence="2">
    <location>
        <begin position="232"/>
        <end position="277"/>
    </location>
</feature>
<keyword evidence="1" id="KW-0378">Hydrolase</keyword>
<keyword evidence="5" id="KW-1185">Reference proteome</keyword>